<proteinExistence type="predicted"/>
<dbReference type="PANTHER" id="PTHR15551:SF3">
    <property type="entry name" value="LIM AND CALPONIN HOMOLOGY DOMAINS-CONTAINING PROTEIN 1"/>
    <property type="match status" value="1"/>
</dbReference>
<dbReference type="GO" id="GO:0031032">
    <property type="term" value="P:actomyosin structure organization"/>
    <property type="evidence" value="ECO:0007669"/>
    <property type="project" value="InterPro"/>
</dbReference>
<dbReference type="InterPro" id="IPR031865">
    <property type="entry name" value="DUF4757"/>
</dbReference>
<reference evidence="10" key="1">
    <citation type="submission" date="2025-08" db="UniProtKB">
        <authorList>
            <consortium name="RefSeq"/>
        </authorList>
    </citation>
    <scope>IDENTIFICATION</scope>
    <source>
        <tissue evidence="10">Blood</tissue>
    </source>
</reference>
<dbReference type="SMART" id="SM00033">
    <property type="entry name" value="CH"/>
    <property type="match status" value="1"/>
</dbReference>
<dbReference type="PROSITE" id="PS50021">
    <property type="entry name" value="CH"/>
    <property type="match status" value="1"/>
</dbReference>
<dbReference type="CDD" id="cd21278">
    <property type="entry name" value="CH_LIMCH1"/>
    <property type="match status" value="1"/>
</dbReference>
<dbReference type="Gene3D" id="2.10.110.10">
    <property type="entry name" value="Cysteine Rich Protein"/>
    <property type="match status" value="1"/>
</dbReference>
<sequence length="980" mass="110265">MACPALGLEALQPLQPEPPPEPAFSEAQKWIEQVTGRSFGDKDFRTGLENGILLCELLNAIKPGLVKKINRLPTPIAGLDNIILFLRGCKELGLRESQLFDPSDLQDTSNRVTVKSLDYSRKLKNVLVTIYWLGKAANSSASYSGTTLNLKEFEGLLAQMRKETDDIESPKRSIRDSGYIDCWDSERSDSLSPPRHGRDDSFDSLDSFGSRSRQTPSPDVVLRGSSDGRGSDSESDLPHRKLPDVKKDDMSARRTSHGEPKSAVPFNQYLPNKSNQTAYVPAPLRKKKAEREEYRKSWSTATSPLGGERPFRYGPRTPVSDDAESTSMFDMRCEEEATVQPHSRARQEQLQLINNQLREEDDKWQDDLARWKSRRRSASQDLIKKEEERKKMEKLLAGEDRTSERRKSIKTYREIVQEKERRERELHEAYKNARSQEEAEGILQQYIERFTISEAVLERLEMPKILERSHSTEPNLTPFLNDPSPMKYLRRQSLPPPKFTATVETTIARTSVLDTSMSAGSGSPSKTVTPKAVPMLTPKPYSQPKTSQEVLKTFKVDGKVSMNGETVHGDKKEKEKECPMVAPASSLTKSQMFEGVARVRGSPVELKQGNSSIEINIKKPNSVPQELRATTEETEPNSQEDENDGEKTQKGNTEVASSEPQHFTTTVTRSSPTVPFVEFSSSPQLKNDMPEEKDQKKLENEMSGKVELVLSQKERYQKEQNKLKEEWEKAQKEVEEEERRYYEEERKIIEDTVVPFTLSSSSADQLSTSSSVTEGSGKMNKMENCQEGEQEARQKKPLQGDNNDLLLKPRENHPPEEMGSLTQGALAHSKNPVSKGVHQDHQLDTETGALHCGMNSQLAQDPTQNQQVSNPLMHILEDVKPKTLPLDKSINHQIESPSERRKSISGKKLCSSCGLPLGKGAAMIIETLHLYFHIQCFRCGICKGQLGDAVSGTDVRIRNGLLNCNDCYMRSRSAGQPTTL</sequence>
<dbReference type="InterPro" id="IPR001997">
    <property type="entry name" value="Calponin/LIMCH1"/>
</dbReference>
<feature type="region of interest" description="Disordered" evidence="6">
    <location>
        <begin position="600"/>
        <end position="703"/>
    </location>
</feature>
<dbReference type="PROSITE" id="PS50023">
    <property type="entry name" value="LIM_DOMAIN_2"/>
    <property type="match status" value="1"/>
</dbReference>
<keyword evidence="3 4" id="KW-0440">LIM domain</keyword>
<feature type="compositionally biased region" description="Basic and acidic residues" evidence="6">
    <location>
        <begin position="688"/>
        <end position="703"/>
    </location>
</feature>
<dbReference type="Pfam" id="PF00412">
    <property type="entry name" value="LIM"/>
    <property type="match status" value="1"/>
</dbReference>
<evidence type="ECO:0000259" key="7">
    <source>
        <dbReference type="PROSITE" id="PS50021"/>
    </source>
</evidence>
<dbReference type="GO" id="GO:0001725">
    <property type="term" value="C:stress fiber"/>
    <property type="evidence" value="ECO:0007669"/>
    <property type="project" value="TreeGrafter"/>
</dbReference>
<feature type="compositionally biased region" description="Basic and acidic residues" evidence="6">
    <location>
        <begin position="807"/>
        <end position="816"/>
    </location>
</feature>
<dbReference type="InterPro" id="IPR036872">
    <property type="entry name" value="CH_dom_sf"/>
</dbReference>
<dbReference type="FunFam" id="2.10.110.10:FF:000041">
    <property type="entry name" value="LIM and calponin homology domains 1"/>
    <property type="match status" value="1"/>
</dbReference>
<dbReference type="SUPFAM" id="SSF47576">
    <property type="entry name" value="Calponin-homology domain, CH-domain"/>
    <property type="match status" value="1"/>
</dbReference>
<protein>
    <submittedName>
        <fullName evidence="10">LIM and calponin homology domains-containing protein 1 isoform X12</fullName>
    </submittedName>
</protein>
<evidence type="ECO:0000313" key="9">
    <source>
        <dbReference type="Proteomes" id="UP000248481"/>
    </source>
</evidence>
<dbReference type="AlphaFoldDB" id="A0A8M1MC70"/>
<dbReference type="CDD" id="cd08368">
    <property type="entry name" value="LIM"/>
    <property type="match status" value="1"/>
</dbReference>
<keyword evidence="9" id="KW-1185">Reference proteome</keyword>
<feature type="domain" description="Calponin-homology (CH)" evidence="7">
    <location>
        <begin position="21"/>
        <end position="125"/>
    </location>
</feature>
<dbReference type="GO" id="GO:0051893">
    <property type="term" value="P:regulation of focal adhesion assembly"/>
    <property type="evidence" value="ECO:0007669"/>
    <property type="project" value="TreeGrafter"/>
</dbReference>
<evidence type="ECO:0000256" key="3">
    <source>
        <dbReference type="ARBA" id="ARBA00023038"/>
    </source>
</evidence>
<feature type="compositionally biased region" description="Polar residues" evidence="6">
    <location>
        <begin position="515"/>
        <end position="528"/>
    </location>
</feature>
<evidence type="ECO:0000256" key="4">
    <source>
        <dbReference type="PROSITE-ProRule" id="PRU00125"/>
    </source>
</evidence>
<dbReference type="GO" id="GO:0003779">
    <property type="term" value="F:actin binding"/>
    <property type="evidence" value="ECO:0007669"/>
    <property type="project" value="InterPro"/>
</dbReference>
<feature type="region of interest" description="Disordered" evidence="6">
    <location>
        <begin position="185"/>
        <end position="326"/>
    </location>
</feature>
<dbReference type="GO" id="GO:0080090">
    <property type="term" value="P:regulation of primary metabolic process"/>
    <property type="evidence" value="ECO:0007669"/>
    <property type="project" value="UniProtKB-ARBA"/>
</dbReference>
<dbReference type="GO" id="GO:0010604">
    <property type="term" value="P:positive regulation of macromolecule metabolic process"/>
    <property type="evidence" value="ECO:0007669"/>
    <property type="project" value="UniProtKB-ARBA"/>
</dbReference>
<feature type="domain" description="LIM zinc-binding" evidence="8">
    <location>
        <begin position="908"/>
        <end position="974"/>
    </location>
</feature>
<dbReference type="PRINTS" id="PR00889">
    <property type="entry name" value="CALPONIN"/>
</dbReference>
<organism evidence="9 10">
    <name type="scientific">Neomonachus schauinslandi</name>
    <name type="common">Hawaiian monk seal</name>
    <name type="synonym">Monachus schauinslandi</name>
    <dbReference type="NCBI Taxonomy" id="29088"/>
    <lineage>
        <taxon>Eukaryota</taxon>
        <taxon>Metazoa</taxon>
        <taxon>Chordata</taxon>
        <taxon>Craniata</taxon>
        <taxon>Vertebrata</taxon>
        <taxon>Euteleostomi</taxon>
        <taxon>Mammalia</taxon>
        <taxon>Eutheria</taxon>
        <taxon>Laurasiatheria</taxon>
        <taxon>Carnivora</taxon>
        <taxon>Caniformia</taxon>
        <taxon>Pinnipedia</taxon>
        <taxon>Phocidae</taxon>
        <taxon>Monachinae</taxon>
        <taxon>Monachini</taxon>
        <taxon>Neomonachus</taxon>
    </lineage>
</organism>
<feature type="compositionally biased region" description="Acidic residues" evidence="6">
    <location>
        <begin position="632"/>
        <end position="644"/>
    </location>
</feature>
<evidence type="ECO:0000313" key="10">
    <source>
        <dbReference type="RefSeq" id="XP_044768674.1"/>
    </source>
</evidence>
<keyword evidence="5" id="KW-0175">Coiled coil</keyword>
<dbReference type="Pfam" id="PF15949">
    <property type="entry name" value="DUF4757"/>
    <property type="match status" value="1"/>
</dbReference>
<dbReference type="GO" id="GO:0032034">
    <property type="term" value="F:myosin II head/neck binding"/>
    <property type="evidence" value="ECO:0007669"/>
    <property type="project" value="TreeGrafter"/>
</dbReference>
<name>A0A8M1MC70_NEOSC</name>
<evidence type="ECO:0000256" key="5">
    <source>
        <dbReference type="SAM" id="Coils"/>
    </source>
</evidence>
<feature type="compositionally biased region" description="Low complexity" evidence="6">
    <location>
        <begin position="663"/>
        <end position="676"/>
    </location>
</feature>
<feature type="compositionally biased region" description="Polar residues" evidence="6">
    <location>
        <begin position="269"/>
        <end position="278"/>
    </location>
</feature>
<dbReference type="PANTHER" id="PTHR15551">
    <property type="entry name" value="LIM DOMAIN ONLY 7"/>
    <property type="match status" value="1"/>
</dbReference>
<keyword evidence="2 4" id="KW-0862">Zinc</keyword>
<feature type="compositionally biased region" description="Low complexity" evidence="6">
    <location>
        <begin position="760"/>
        <end position="771"/>
    </location>
</feature>
<feature type="compositionally biased region" description="Low complexity" evidence="6">
    <location>
        <begin position="204"/>
        <end position="213"/>
    </location>
</feature>
<dbReference type="CTD" id="22998"/>
<feature type="coiled-coil region" evidence="5">
    <location>
        <begin position="706"/>
        <end position="747"/>
    </location>
</feature>
<dbReference type="InterPro" id="IPR001715">
    <property type="entry name" value="CH_dom"/>
</dbReference>
<evidence type="ECO:0000256" key="1">
    <source>
        <dbReference type="ARBA" id="ARBA00022723"/>
    </source>
</evidence>
<feature type="region of interest" description="Disordered" evidence="6">
    <location>
        <begin position="515"/>
        <end position="546"/>
    </location>
</feature>
<feature type="region of interest" description="Disordered" evidence="6">
    <location>
        <begin position="760"/>
        <end position="822"/>
    </location>
</feature>
<dbReference type="Proteomes" id="UP000248481">
    <property type="component" value="Chromosome 2"/>
</dbReference>
<dbReference type="InterPro" id="IPR003096">
    <property type="entry name" value="SM22_calponin"/>
</dbReference>
<keyword evidence="1 4" id="KW-0479">Metal-binding</keyword>
<gene>
    <name evidence="10" type="primary">LIMCH1</name>
</gene>
<dbReference type="GO" id="GO:0046872">
    <property type="term" value="F:metal ion binding"/>
    <property type="evidence" value="ECO:0007669"/>
    <property type="project" value="UniProtKB-KW"/>
</dbReference>
<dbReference type="RefSeq" id="XP_044768674.1">
    <property type="nucleotide sequence ID" value="XM_044912739.1"/>
</dbReference>
<dbReference type="PROSITE" id="PS00478">
    <property type="entry name" value="LIM_DOMAIN_1"/>
    <property type="match status" value="1"/>
</dbReference>
<dbReference type="GeneID" id="110590864"/>
<feature type="compositionally biased region" description="Polar residues" evidence="6">
    <location>
        <begin position="650"/>
        <end position="662"/>
    </location>
</feature>
<evidence type="ECO:0000256" key="2">
    <source>
        <dbReference type="ARBA" id="ARBA00022833"/>
    </source>
</evidence>
<feature type="compositionally biased region" description="Basic and acidic residues" evidence="6">
    <location>
        <begin position="229"/>
        <end position="260"/>
    </location>
</feature>
<dbReference type="FunFam" id="1.10.418.10:FF:000038">
    <property type="entry name" value="LIM and calponin homology domains-containing protein 1"/>
    <property type="match status" value="1"/>
</dbReference>
<dbReference type="Pfam" id="PF00307">
    <property type="entry name" value="CH"/>
    <property type="match status" value="1"/>
</dbReference>
<dbReference type="Gene3D" id="1.10.418.10">
    <property type="entry name" value="Calponin-like domain"/>
    <property type="match status" value="1"/>
</dbReference>
<evidence type="ECO:0000259" key="8">
    <source>
        <dbReference type="PROSITE" id="PS50023"/>
    </source>
</evidence>
<evidence type="ECO:0000256" key="6">
    <source>
        <dbReference type="SAM" id="MobiDB-lite"/>
    </source>
</evidence>
<dbReference type="SMART" id="SM00132">
    <property type="entry name" value="LIM"/>
    <property type="match status" value="1"/>
</dbReference>
<feature type="coiled-coil region" evidence="5">
    <location>
        <begin position="354"/>
        <end position="439"/>
    </location>
</feature>
<dbReference type="InterPro" id="IPR001781">
    <property type="entry name" value="Znf_LIM"/>
</dbReference>
<accession>A0A8M1MC70</accession>
<dbReference type="PRINTS" id="PR00888">
    <property type="entry name" value="SM22CALPONIN"/>
</dbReference>
<dbReference type="GO" id="GO:0051496">
    <property type="term" value="P:positive regulation of stress fiber assembly"/>
    <property type="evidence" value="ECO:0007669"/>
    <property type="project" value="TreeGrafter"/>
</dbReference>